<dbReference type="SUPFAM" id="SSF55811">
    <property type="entry name" value="Nudix"/>
    <property type="match status" value="1"/>
</dbReference>
<gene>
    <name evidence="7" type="ORF">phytr_10080</name>
</gene>
<keyword evidence="2 4" id="KW-0378">Hydrolase</keyword>
<dbReference type="InterPro" id="IPR020476">
    <property type="entry name" value="Nudix_hydrolase"/>
</dbReference>
<evidence type="ECO:0000256" key="4">
    <source>
        <dbReference type="RuleBase" id="RU003476"/>
    </source>
</evidence>
<dbReference type="InterPro" id="IPR000086">
    <property type="entry name" value="NUDIX_hydrolase_dom"/>
</dbReference>
<dbReference type="CDD" id="cd04685">
    <property type="entry name" value="NUDIX_Hydrolase"/>
    <property type="match status" value="1"/>
</dbReference>
<proteinExistence type="inferred from homology"/>
<evidence type="ECO:0000259" key="6">
    <source>
        <dbReference type="PROSITE" id="PS51462"/>
    </source>
</evidence>
<dbReference type="PRINTS" id="PR00502">
    <property type="entry name" value="NUDIXFAMILY"/>
</dbReference>
<evidence type="ECO:0000313" key="8">
    <source>
        <dbReference type="Proteomes" id="UP000241762"/>
    </source>
</evidence>
<accession>A0A2P1P9J8</accession>
<organism evidence="7 8">
    <name type="scientific">Candidatus Phycorickettsia trachydisci</name>
    <dbReference type="NCBI Taxonomy" id="2115978"/>
    <lineage>
        <taxon>Bacteria</taxon>
        <taxon>Pseudomonadati</taxon>
        <taxon>Pseudomonadota</taxon>
        <taxon>Alphaproteobacteria</taxon>
        <taxon>Rickettsiales</taxon>
        <taxon>Rickettsiaceae</taxon>
        <taxon>Candidatus Phycorickettsia</taxon>
    </lineage>
</organism>
<feature type="region of interest" description="Disordered" evidence="5">
    <location>
        <begin position="223"/>
        <end position="246"/>
    </location>
</feature>
<evidence type="ECO:0000256" key="2">
    <source>
        <dbReference type="ARBA" id="ARBA00022801"/>
    </source>
</evidence>
<dbReference type="AlphaFoldDB" id="A0A2P1P9J8"/>
<comment type="similarity">
    <text evidence="4">Belongs to the Nudix hydrolase family.</text>
</comment>
<evidence type="ECO:0000256" key="3">
    <source>
        <dbReference type="ARBA" id="ARBA00022842"/>
    </source>
</evidence>
<dbReference type="PANTHER" id="PTHR43046">
    <property type="entry name" value="GDP-MANNOSE MANNOSYL HYDROLASE"/>
    <property type="match status" value="1"/>
</dbReference>
<dbReference type="Gene3D" id="3.90.79.10">
    <property type="entry name" value="Nucleoside Triphosphate Pyrophosphohydrolase"/>
    <property type="match status" value="1"/>
</dbReference>
<reference evidence="7 8" key="1">
    <citation type="submission" date="2018-03" db="EMBL/GenBank/DDBJ databases">
        <title>A gene transfer event suggests a long-term partnership between eustigmatophyte algae and a novel lineage of endosymbiotic bacteria.</title>
        <authorList>
            <person name="Yurchenko T."/>
            <person name="Sevcikova T."/>
            <person name="Pribyl P."/>
            <person name="El Karkouri K."/>
            <person name="Klimes V."/>
            <person name="Amaral R."/>
            <person name="Zbrankova V."/>
            <person name="Kim E."/>
            <person name="Raoult D."/>
            <person name="Santos L.M.A."/>
            <person name="Elias M."/>
        </authorList>
    </citation>
    <scope>NUCLEOTIDE SEQUENCE [LARGE SCALE GENOMIC DNA]</scope>
    <source>
        <strain evidence="7">CCALA 838</strain>
    </source>
</reference>
<dbReference type="PROSITE" id="PS00893">
    <property type="entry name" value="NUDIX_BOX"/>
    <property type="match status" value="1"/>
</dbReference>
<dbReference type="Proteomes" id="UP000241762">
    <property type="component" value="Chromosome"/>
</dbReference>
<dbReference type="GO" id="GO:0016787">
    <property type="term" value="F:hydrolase activity"/>
    <property type="evidence" value="ECO:0007669"/>
    <property type="project" value="UniProtKB-KW"/>
</dbReference>
<keyword evidence="3" id="KW-0460">Magnesium</keyword>
<sequence>MMRLKISKFYTLYTFFTELSCLTQTFKIQLKMSSLETLPIRKTARVVLINDANQCLLIKIKSNNPLEQNKLLKEGMWITPGGKIEEGELQEEAARRELYEETGIDQKVGPLIWFGKHVVNWGGTQTLLEESFFLAKTLSREINTVNLEEGEQEVYKETKWWSLEEIHSTSEYIVPGGLILHINDVIENKIEKIPIEIDMSVLKKSLMDRSFQESCITTELQNTEPNVETEVEEVKLSSLETNEPSS</sequence>
<name>A0A2P1P9J8_9RICK</name>
<evidence type="ECO:0000256" key="5">
    <source>
        <dbReference type="SAM" id="MobiDB-lite"/>
    </source>
</evidence>
<dbReference type="Pfam" id="PF00293">
    <property type="entry name" value="NUDIX"/>
    <property type="match status" value="1"/>
</dbReference>
<dbReference type="PROSITE" id="PS51462">
    <property type="entry name" value="NUDIX"/>
    <property type="match status" value="1"/>
</dbReference>
<evidence type="ECO:0000313" key="7">
    <source>
        <dbReference type="EMBL" id="AVP87936.1"/>
    </source>
</evidence>
<dbReference type="InterPro" id="IPR020084">
    <property type="entry name" value="NUDIX_hydrolase_CS"/>
</dbReference>
<feature type="domain" description="Nudix hydrolase" evidence="6">
    <location>
        <begin position="39"/>
        <end position="182"/>
    </location>
</feature>
<dbReference type="InterPro" id="IPR015797">
    <property type="entry name" value="NUDIX_hydrolase-like_dom_sf"/>
</dbReference>
<dbReference type="KEGG" id="ptc:phytr_10080"/>
<evidence type="ECO:0000256" key="1">
    <source>
        <dbReference type="ARBA" id="ARBA00001946"/>
    </source>
</evidence>
<dbReference type="PANTHER" id="PTHR43046:SF12">
    <property type="entry name" value="GDP-MANNOSE MANNOSYL HYDROLASE"/>
    <property type="match status" value="1"/>
</dbReference>
<comment type="cofactor">
    <cofactor evidence="1">
        <name>Mg(2+)</name>
        <dbReference type="ChEBI" id="CHEBI:18420"/>
    </cofactor>
</comment>
<keyword evidence="8" id="KW-1185">Reference proteome</keyword>
<dbReference type="EMBL" id="CP027845">
    <property type="protein sequence ID" value="AVP87936.1"/>
    <property type="molecule type" value="Genomic_DNA"/>
</dbReference>
<protein>
    <submittedName>
        <fullName evidence="7">NUDIX hydrolase</fullName>
    </submittedName>
</protein>